<feature type="domain" description="CTP synthase N-terminal" evidence="13">
    <location>
        <begin position="3"/>
        <end position="265"/>
    </location>
</feature>
<dbReference type="FunFam" id="3.40.50.880:FF:000002">
    <property type="entry name" value="CTP synthase"/>
    <property type="match status" value="1"/>
</dbReference>
<feature type="binding site" evidence="11">
    <location>
        <begin position="186"/>
        <end position="191"/>
    </location>
    <ligand>
        <name>CTP</name>
        <dbReference type="ChEBI" id="CHEBI:37563"/>
        <note>allosteric inhibitor</note>
    </ligand>
</feature>
<feature type="binding site" evidence="11">
    <location>
        <position position="222"/>
    </location>
    <ligand>
        <name>UTP</name>
        <dbReference type="ChEBI" id="CHEBI:46398"/>
    </ligand>
</feature>
<dbReference type="NCBIfam" id="TIGR00337">
    <property type="entry name" value="PyrG"/>
    <property type="match status" value="1"/>
</dbReference>
<keyword evidence="5 11" id="KW-0547">Nucleotide-binding</keyword>
<evidence type="ECO:0000313" key="15">
    <source>
        <dbReference type="Proteomes" id="UP000008957"/>
    </source>
</evidence>
<comment type="caution">
    <text evidence="11">Lacks conserved residue(s) required for the propagation of feature annotation.</text>
</comment>
<comment type="pathway">
    <text evidence="1 11">Pyrimidine metabolism; CTP biosynthesis via de novo pathway; CTP from UDP: step 2/2.</text>
</comment>
<dbReference type="InterPro" id="IPR029062">
    <property type="entry name" value="Class_I_gatase-like"/>
</dbReference>
<feature type="binding site" evidence="11">
    <location>
        <position position="461"/>
    </location>
    <ligand>
        <name>L-glutamine</name>
        <dbReference type="ChEBI" id="CHEBI:58359"/>
    </ligand>
</feature>
<dbReference type="Pfam" id="PF06418">
    <property type="entry name" value="CTP_synth_N"/>
    <property type="match status" value="1"/>
</dbReference>
<evidence type="ECO:0000313" key="14">
    <source>
        <dbReference type="EMBL" id="CBL28126.1"/>
    </source>
</evidence>
<dbReference type="GO" id="GO:0046872">
    <property type="term" value="F:metal ion binding"/>
    <property type="evidence" value="ECO:0007669"/>
    <property type="project" value="UniProtKB-KW"/>
</dbReference>
<keyword evidence="3 11" id="KW-0436">Ligase</keyword>
<keyword evidence="8 11" id="KW-0315">Glutamine amidotransferase</keyword>
<feature type="active site" evidence="11">
    <location>
        <position position="508"/>
    </location>
</feature>
<dbReference type="SUPFAM" id="SSF52317">
    <property type="entry name" value="Class I glutamine amidotransferase-like"/>
    <property type="match status" value="1"/>
</dbReference>
<dbReference type="Gene3D" id="3.40.50.300">
    <property type="entry name" value="P-loop containing nucleotide triphosphate hydrolases"/>
    <property type="match status" value="1"/>
</dbReference>
<dbReference type="SUPFAM" id="SSF52540">
    <property type="entry name" value="P-loop containing nucleoside triphosphate hydrolases"/>
    <property type="match status" value="1"/>
</dbReference>
<feature type="active site" evidence="11">
    <location>
        <position position="506"/>
    </location>
</feature>
<feature type="domain" description="Glutamine amidotransferase" evidence="12">
    <location>
        <begin position="302"/>
        <end position="524"/>
    </location>
</feature>
<dbReference type="GO" id="GO:0019856">
    <property type="term" value="P:pyrimidine nucleobase biosynthetic process"/>
    <property type="evidence" value="ECO:0007669"/>
    <property type="project" value="TreeGrafter"/>
</dbReference>
<evidence type="ECO:0000256" key="2">
    <source>
        <dbReference type="ARBA" id="ARBA00007533"/>
    </source>
</evidence>
<accession>A0AB94IWE7</accession>
<comment type="activity regulation">
    <text evidence="11">Allosterically activated by GTP, when glutamine is the substrate; GTP has no effect on the reaction when ammonia is the substrate. The allosteric effector GTP functions by stabilizing the protein conformation that binds the tetrahedral intermediate(s) formed during glutamine hydrolysis. Inhibited by the product CTP, via allosteric rather than competitive inhibition.</text>
</comment>
<feature type="binding site" evidence="11">
    <location>
        <begin position="146"/>
        <end position="148"/>
    </location>
    <ligand>
        <name>CTP</name>
        <dbReference type="ChEBI" id="CHEBI:37563"/>
        <note>allosteric inhibitor</note>
    </ligand>
</feature>
<dbReference type="CDD" id="cd01746">
    <property type="entry name" value="GATase1_CTP_Synthase"/>
    <property type="match status" value="1"/>
</dbReference>
<evidence type="ECO:0000256" key="7">
    <source>
        <dbReference type="ARBA" id="ARBA00022842"/>
    </source>
</evidence>
<organism evidence="14 15">
    <name type="scientific">Fretibacterium fastidiosum</name>
    <dbReference type="NCBI Taxonomy" id="651822"/>
    <lineage>
        <taxon>Bacteria</taxon>
        <taxon>Thermotogati</taxon>
        <taxon>Synergistota</taxon>
        <taxon>Synergistia</taxon>
        <taxon>Synergistales</taxon>
        <taxon>Aminobacteriaceae</taxon>
        <taxon>Fretibacterium</taxon>
    </lineage>
</organism>
<evidence type="ECO:0000256" key="3">
    <source>
        <dbReference type="ARBA" id="ARBA00022598"/>
    </source>
</evidence>
<protein>
    <recommendedName>
        <fullName evidence="11">CTP synthase</fullName>
        <ecNumber evidence="11">6.3.4.2</ecNumber>
    </recommendedName>
    <alternativeName>
        <fullName evidence="11">Cytidine 5'-triphosphate synthase</fullName>
    </alternativeName>
    <alternativeName>
        <fullName evidence="11">Cytidine triphosphate synthetase</fullName>
        <shortName evidence="11">CTP synthetase</shortName>
        <shortName evidence="11">CTPS</shortName>
    </alternativeName>
    <alternativeName>
        <fullName evidence="11">UTP--ammonia ligase</fullName>
    </alternativeName>
</protein>
<dbReference type="InterPro" id="IPR033828">
    <property type="entry name" value="GATase1_CTP_Synthase"/>
</dbReference>
<feature type="binding site" evidence="11">
    <location>
        <position position="404"/>
    </location>
    <ligand>
        <name>L-glutamine</name>
        <dbReference type="ChEBI" id="CHEBI:58359"/>
    </ligand>
</feature>
<comment type="catalytic activity">
    <reaction evidence="11">
        <text>UTP + NH4(+) + ATP = CTP + ADP + phosphate + 2 H(+)</text>
        <dbReference type="Rhea" id="RHEA:16597"/>
        <dbReference type="ChEBI" id="CHEBI:15378"/>
        <dbReference type="ChEBI" id="CHEBI:28938"/>
        <dbReference type="ChEBI" id="CHEBI:30616"/>
        <dbReference type="ChEBI" id="CHEBI:37563"/>
        <dbReference type="ChEBI" id="CHEBI:43474"/>
        <dbReference type="ChEBI" id="CHEBI:46398"/>
        <dbReference type="ChEBI" id="CHEBI:456216"/>
    </reaction>
</comment>
<keyword evidence="6 11" id="KW-0067">ATP-binding</keyword>
<feature type="binding site" evidence="11">
    <location>
        <position position="71"/>
    </location>
    <ligand>
        <name>Mg(2+)</name>
        <dbReference type="ChEBI" id="CHEBI:18420"/>
    </ligand>
</feature>
<dbReference type="FunFam" id="3.40.50.300:FF:000009">
    <property type="entry name" value="CTP synthase"/>
    <property type="match status" value="1"/>
</dbReference>
<gene>
    <name evidence="11" type="primary">pyrG</name>
    <name evidence="14" type="ORF">SY1_08170</name>
</gene>
<evidence type="ECO:0000256" key="10">
    <source>
        <dbReference type="ARBA" id="ARBA00047781"/>
    </source>
</evidence>
<evidence type="ECO:0000256" key="1">
    <source>
        <dbReference type="ARBA" id="ARBA00005171"/>
    </source>
</evidence>
<dbReference type="KEGG" id="sbr:SY1_08170"/>
<dbReference type="GO" id="GO:0044210">
    <property type="term" value="P:'de novo' CTP biosynthetic process"/>
    <property type="evidence" value="ECO:0007669"/>
    <property type="project" value="UniProtKB-UniRule"/>
</dbReference>
<proteinExistence type="inferred from homology"/>
<comment type="catalytic activity">
    <reaction evidence="11">
        <text>L-glutamine + H2O = L-glutamate + NH4(+)</text>
        <dbReference type="Rhea" id="RHEA:15889"/>
        <dbReference type="ChEBI" id="CHEBI:15377"/>
        <dbReference type="ChEBI" id="CHEBI:28938"/>
        <dbReference type="ChEBI" id="CHEBI:29985"/>
        <dbReference type="ChEBI" id="CHEBI:58359"/>
    </reaction>
</comment>
<dbReference type="HAMAP" id="MF_01227">
    <property type="entry name" value="PyrG"/>
    <property type="match status" value="1"/>
</dbReference>
<dbReference type="InterPro" id="IPR017926">
    <property type="entry name" value="GATASE"/>
</dbReference>
<evidence type="ECO:0000256" key="5">
    <source>
        <dbReference type="ARBA" id="ARBA00022741"/>
    </source>
</evidence>
<evidence type="ECO:0000259" key="12">
    <source>
        <dbReference type="Pfam" id="PF00117"/>
    </source>
</evidence>
<reference evidence="14 15" key="2">
    <citation type="submission" date="2010-03" db="EMBL/GenBank/DDBJ databases">
        <authorList>
            <person name="Pajon A."/>
        </authorList>
    </citation>
    <scope>NUCLEOTIDE SEQUENCE [LARGE SCALE GENOMIC DNA]</scope>
    <source>
        <strain evidence="14 15">SGP1</strain>
    </source>
</reference>
<dbReference type="GO" id="GO:0003883">
    <property type="term" value="F:CTP synthase activity"/>
    <property type="evidence" value="ECO:0007669"/>
    <property type="project" value="UniProtKB-UniRule"/>
</dbReference>
<dbReference type="GO" id="GO:0005829">
    <property type="term" value="C:cytosol"/>
    <property type="evidence" value="ECO:0007669"/>
    <property type="project" value="TreeGrafter"/>
</dbReference>
<comment type="catalytic activity">
    <reaction evidence="10 11">
        <text>UTP + L-glutamine + ATP + H2O = CTP + L-glutamate + ADP + phosphate + 2 H(+)</text>
        <dbReference type="Rhea" id="RHEA:26426"/>
        <dbReference type="ChEBI" id="CHEBI:15377"/>
        <dbReference type="ChEBI" id="CHEBI:15378"/>
        <dbReference type="ChEBI" id="CHEBI:29985"/>
        <dbReference type="ChEBI" id="CHEBI:30616"/>
        <dbReference type="ChEBI" id="CHEBI:37563"/>
        <dbReference type="ChEBI" id="CHEBI:43474"/>
        <dbReference type="ChEBI" id="CHEBI:46398"/>
        <dbReference type="ChEBI" id="CHEBI:58359"/>
        <dbReference type="ChEBI" id="CHEBI:456216"/>
        <dbReference type="EC" id="6.3.4.2"/>
    </reaction>
</comment>
<feature type="binding site" evidence="11">
    <location>
        <position position="222"/>
    </location>
    <ligand>
        <name>CTP</name>
        <dbReference type="ChEBI" id="CHEBI:37563"/>
        <note>allosteric inhibitor</note>
    </ligand>
</feature>
<comment type="miscellaneous">
    <text evidence="11">CTPSs have evolved a hybrid strategy for distinguishing between UTP and CTP. The overlapping regions of the product feedback inhibitory and substrate sites recognize a common feature in both compounds, the triphosphate moiety. To differentiate isosteric substrate and product pyrimidine rings, an additional pocket far from the expected kinase/ligase catalytic site, specifically recognizes the cytosine and ribose portions of the product inhibitor.</text>
</comment>
<dbReference type="RefSeq" id="WP_015556273.1">
    <property type="nucleotide sequence ID" value="NC_021038.1"/>
</dbReference>
<dbReference type="PANTHER" id="PTHR11550">
    <property type="entry name" value="CTP SYNTHASE"/>
    <property type="match status" value="1"/>
</dbReference>
<evidence type="ECO:0000259" key="13">
    <source>
        <dbReference type="Pfam" id="PF06418"/>
    </source>
</evidence>
<feature type="active site" description="Nucleophile; for glutamine hydrolysis" evidence="11">
    <location>
        <position position="380"/>
    </location>
</feature>
<evidence type="ECO:0000256" key="9">
    <source>
        <dbReference type="ARBA" id="ARBA00022975"/>
    </source>
</evidence>
<dbReference type="CDD" id="cd03113">
    <property type="entry name" value="CTPS_N"/>
    <property type="match status" value="1"/>
</dbReference>
<reference evidence="15" key="1">
    <citation type="submission" date="2010-03" db="EMBL/GenBank/DDBJ databases">
        <title>The genome sequence of Synergistetes sp. SGP1.</title>
        <authorList>
            <consortium name="metaHIT consortium -- http://www.metahit.eu/"/>
            <person name="Pajon A."/>
            <person name="Turner K."/>
            <person name="Parkhill J."/>
            <person name="Wade W."/>
            <person name="Vartoukian S."/>
        </authorList>
    </citation>
    <scope>NUCLEOTIDE SEQUENCE [LARGE SCALE GENOMIC DNA]</scope>
    <source>
        <strain evidence="15">SGP1</strain>
    </source>
</reference>
<feature type="binding site" evidence="11">
    <location>
        <begin position="14"/>
        <end position="19"/>
    </location>
    <ligand>
        <name>ATP</name>
        <dbReference type="ChEBI" id="CHEBI:30616"/>
    </ligand>
</feature>
<evidence type="ECO:0000256" key="8">
    <source>
        <dbReference type="ARBA" id="ARBA00022962"/>
    </source>
</evidence>
<dbReference type="NCBIfam" id="NF003792">
    <property type="entry name" value="PRK05380.1"/>
    <property type="match status" value="1"/>
</dbReference>
<feature type="binding site" evidence="11">
    <location>
        <position position="139"/>
    </location>
    <ligand>
        <name>Mg(2+)</name>
        <dbReference type="ChEBI" id="CHEBI:18420"/>
    </ligand>
</feature>
<dbReference type="InterPro" id="IPR004468">
    <property type="entry name" value="CTP_synthase"/>
</dbReference>
<feature type="binding site" evidence="11">
    <location>
        <begin position="186"/>
        <end position="191"/>
    </location>
    <ligand>
        <name>UTP</name>
        <dbReference type="ChEBI" id="CHEBI:46398"/>
    </ligand>
</feature>
<evidence type="ECO:0000256" key="11">
    <source>
        <dbReference type="HAMAP-Rule" id="MF_01227"/>
    </source>
</evidence>
<sequence length="536" mass="59565">MVKYVFITGGVVSSLGKGITAGSVGTLLKKRGLKVSILKVDPYLNVDAGTMNPFQHGEVFVTDDGAETDLDLGHYERFIDETLSEQNTITTGKIYSSVIARERRGDYLGGTVQVIPHITNDIQERLVRAGEGLDVLIVEIGGTVGDIESQPFLEAIRQMANRVGRENVVYCHVTLIPWLEAAQELKTKPTQHSVQELRRIGILPNLLVCRTSHPMDQGMKNKIALFCTVPSEAVIEVMDEPTIYNVPMALHRQRLDDLILRYLELPCDAEPDLSDWSRVVDRFMNPQESVDIALVGKYVQHKDAYLSVVEALHHAGIHHDVRVKVHSVEAEDLDSCDLAGVLGSMDGILIPGGFGPRGVEGMIRAIQYARENRVPLLGICLGMQMMVVEYARNVCHLHGAHSKEMDPSTLHPVIHLMEEQRNIDRLGGTMRLGAYPCDLTEGTLAARAYGTLHISERHRHRYEFNNAYRERLEGAGLKVAGVCPKQDLVELVELPGHPWFVGGQFHGELKSRPIRPHPLFAGFVGMALERQRADRG</sequence>
<keyword evidence="7 11" id="KW-0460">Magnesium</keyword>
<dbReference type="InterPro" id="IPR017456">
    <property type="entry name" value="CTP_synthase_N"/>
</dbReference>
<dbReference type="InterPro" id="IPR027417">
    <property type="entry name" value="P-loop_NTPase"/>
</dbReference>
<feature type="binding site" evidence="11">
    <location>
        <begin position="381"/>
        <end position="384"/>
    </location>
    <ligand>
        <name>L-glutamine</name>
        <dbReference type="ChEBI" id="CHEBI:58359"/>
    </ligand>
</feature>
<keyword evidence="15" id="KW-1185">Reference proteome</keyword>
<feature type="binding site" evidence="11">
    <location>
        <position position="13"/>
    </location>
    <ligand>
        <name>UTP</name>
        <dbReference type="ChEBI" id="CHEBI:46398"/>
    </ligand>
</feature>
<name>A0AB94IWE7_9BACT</name>
<dbReference type="Pfam" id="PF00117">
    <property type="entry name" value="GATase"/>
    <property type="match status" value="1"/>
</dbReference>
<dbReference type="AlphaFoldDB" id="A0AB94IWE7"/>
<comment type="subunit">
    <text evidence="11">Homotetramer.</text>
</comment>
<dbReference type="Proteomes" id="UP000008957">
    <property type="component" value="Chromosome"/>
</dbReference>
<feature type="region of interest" description="Amidoligase domain" evidence="11">
    <location>
        <begin position="1"/>
        <end position="265"/>
    </location>
</feature>
<dbReference type="PANTHER" id="PTHR11550:SF0">
    <property type="entry name" value="CTP SYNTHASE-RELATED"/>
    <property type="match status" value="1"/>
</dbReference>
<feature type="binding site" evidence="11">
    <location>
        <position position="353"/>
    </location>
    <ligand>
        <name>L-glutamine</name>
        <dbReference type="ChEBI" id="CHEBI:58359"/>
    </ligand>
</feature>
<dbReference type="GO" id="GO:0042802">
    <property type="term" value="F:identical protein binding"/>
    <property type="evidence" value="ECO:0007669"/>
    <property type="project" value="TreeGrafter"/>
</dbReference>
<comment type="function">
    <text evidence="11">Catalyzes the ATP-dependent amination of UTP to CTP with either L-glutamine or ammonia as the source of nitrogen. Regulates intracellular CTP levels through interactions with the four ribonucleotide triphosphates.</text>
</comment>
<dbReference type="GO" id="GO:0097268">
    <property type="term" value="C:cytoophidium"/>
    <property type="evidence" value="ECO:0007669"/>
    <property type="project" value="UniProtKB-ARBA"/>
</dbReference>
<keyword evidence="9 11" id="KW-0665">Pyrimidine biosynthesis</keyword>
<evidence type="ECO:0000256" key="4">
    <source>
        <dbReference type="ARBA" id="ARBA00022723"/>
    </source>
</evidence>
<dbReference type="GO" id="GO:0005524">
    <property type="term" value="F:ATP binding"/>
    <property type="evidence" value="ECO:0007669"/>
    <property type="project" value="UniProtKB-KW"/>
</dbReference>
<comment type="similarity">
    <text evidence="2 11">Belongs to the CTP synthase family.</text>
</comment>
<feature type="binding site" evidence="11">
    <location>
        <position position="71"/>
    </location>
    <ligand>
        <name>ATP</name>
        <dbReference type="ChEBI" id="CHEBI:30616"/>
    </ligand>
</feature>
<dbReference type="EMBL" id="FP929056">
    <property type="protein sequence ID" value="CBL28126.1"/>
    <property type="molecule type" value="Genomic_DNA"/>
</dbReference>
<keyword evidence="4 11" id="KW-0479">Metal-binding</keyword>
<evidence type="ECO:0000256" key="6">
    <source>
        <dbReference type="ARBA" id="ARBA00022840"/>
    </source>
</evidence>
<dbReference type="EC" id="6.3.4.2" evidence="11"/>
<dbReference type="Gene3D" id="3.40.50.880">
    <property type="match status" value="1"/>
</dbReference>
<feature type="binding site" evidence="11">
    <location>
        <position position="13"/>
    </location>
    <ligand>
        <name>CTP</name>
        <dbReference type="ChEBI" id="CHEBI:37563"/>
        <note>allosteric inhibitor</note>
    </ligand>
</feature>
<dbReference type="PROSITE" id="PS51273">
    <property type="entry name" value="GATASE_TYPE_1"/>
    <property type="match status" value="1"/>
</dbReference>